<dbReference type="EMBL" id="ML179379">
    <property type="protein sequence ID" value="THU89159.1"/>
    <property type="molecule type" value="Genomic_DNA"/>
</dbReference>
<proteinExistence type="predicted"/>
<evidence type="ECO:0000313" key="2">
    <source>
        <dbReference type="EMBL" id="THU89159.1"/>
    </source>
</evidence>
<protein>
    <submittedName>
        <fullName evidence="2">Uncharacterized protein</fullName>
    </submittedName>
</protein>
<organism evidence="2 3">
    <name type="scientific">Dendrothele bispora (strain CBS 962.96)</name>
    <dbReference type="NCBI Taxonomy" id="1314807"/>
    <lineage>
        <taxon>Eukaryota</taxon>
        <taxon>Fungi</taxon>
        <taxon>Dikarya</taxon>
        <taxon>Basidiomycota</taxon>
        <taxon>Agaricomycotina</taxon>
        <taxon>Agaricomycetes</taxon>
        <taxon>Agaricomycetidae</taxon>
        <taxon>Agaricales</taxon>
        <taxon>Agaricales incertae sedis</taxon>
        <taxon>Dendrothele</taxon>
    </lineage>
</organism>
<reference evidence="2 3" key="1">
    <citation type="journal article" date="2019" name="Nat. Ecol. Evol.">
        <title>Megaphylogeny resolves global patterns of mushroom evolution.</title>
        <authorList>
            <person name="Varga T."/>
            <person name="Krizsan K."/>
            <person name="Foldi C."/>
            <person name="Dima B."/>
            <person name="Sanchez-Garcia M."/>
            <person name="Sanchez-Ramirez S."/>
            <person name="Szollosi G.J."/>
            <person name="Szarkandi J.G."/>
            <person name="Papp V."/>
            <person name="Albert L."/>
            <person name="Andreopoulos W."/>
            <person name="Angelini C."/>
            <person name="Antonin V."/>
            <person name="Barry K.W."/>
            <person name="Bougher N.L."/>
            <person name="Buchanan P."/>
            <person name="Buyck B."/>
            <person name="Bense V."/>
            <person name="Catcheside P."/>
            <person name="Chovatia M."/>
            <person name="Cooper J."/>
            <person name="Damon W."/>
            <person name="Desjardin D."/>
            <person name="Finy P."/>
            <person name="Geml J."/>
            <person name="Haridas S."/>
            <person name="Hughes K."/>
            <person name="Justo A."/>
            <person name="Karasinski D."/>
            <person name="Kautmanova I."/>
            <person name="Kiss B."/>
            <person name="Kocsube S."/>
            <person name="Kotiranta H."/>
            <person name="LaButti K.M."/>
            <person name="Lechner B.E."/>
            <person name="Liimatainen K."/>
            <person name="Lipzen A."/>
            <person name="Lukacs Z."/>
            <person name="Mihaltcheva S."/>
            <person name="Morgado L.N."/>
            <person name="Niskanen T."/>
            <person name="Noordeloos M.E."/>
            <person name="Ohm R.A."/>
            <person name="Ortiz-Santana B."/>
            <person name="Ovrebo C."/>
            <person name="Racz N."/>
            <person name="Riley R."/>
            <person name="Savchenko A."/>
            <person name="Shiryaev A."/>
            <person name="Soop K."/>
            <person name="Spirin V."/>
            <person name="Szebenyi C."/>
            <person name="Tomsovsky M."/>
            <person name="Tulloss R.E."/>
            <person name="Uehling J."/>
            <person name="Grigoriev I.V."/>
            <person name="Vagvolgyi C."/>
            <person name="Papp T."/>
            <person name="Martin F.M."/>
            <person name="Miettinen O."/>
            <person name="Hibbett D.S."/>
            <person name="Nagy L.G."/>
        </authorList>
    </citation>
    <scope>NUCLEOTIDE SEQUENCE [LARGE SCALE GENOMIC DNA]</scope>
    <source>
        <strain evidence="2 3">CBS 962.96</strain>
    </source>
</reference>
<feature type="compositionally biased region" description="Acidic residues" evidence="1">
    <location>
        <begin position="328"/>
        <end position="348"/>
    </location>
</feature>
<feature type="compositionally biased region" description="Polar residues" evidence="1">
    <location>
        <begin position="1"/>
        <end position="16"/>
    </location>
</feature>
<feature type="compositionally biased region" description="Basic residues" evidence="1">
    <location>
        <begin position="384"/>
        <end position="402"/>
    </location>
</feature>
<feature type="compositionally biased region" description="Basic residues" evidence="1">
    <location>
        <begin position="22"/>
        <end position="32"/>
    </location>
</feature>
<dbReference type="AlphaFoldDB" id="A0A4S8LJ59"/>
<gene>
    <name evidence="2" type="ORF">K435DRAFT_865565</name>
</gene>
<dbReference type="Proteomes" id="UP000297245">
    <property type="component" value="Unassembled WGS sequence"/>
</dbReference>
<evidence type="ECO:0000313" key="3">
    <source>
        <dbReference type="Proteomes" id="UP000297245"/>
    </source>
</evidence>
<accession>A0A4S8LJ59</accession>
<name>A0A4S8LJ59_DENBC</name>
<keyword evidence="3" id="KW-1185">Reference proteome</keyword>
<evidence type="ECO:0000256" key="1">
    <source>
        <dbReference type="SAM" id="MobiDB-lite"/>
    </source>
</evidence>
<sequence>MAIQTRHSTTSASFSPTIARPCTHHSSRKNKRCPCSDFVATSGGRRCDSCDHKDKLHITQAEANQSPIAHPLPDLPSINAQSTKPGTVAHIVAANASAATHSFLQKAQSEAIKGMTSRVKNVSTPTGMSMRETVGIASGSGKAKMKKDKRTSPSPTGRFAGIIFNTHGLVDENIVVHGVFSPSTIDHYTRLGMAAVDSEIGIVMRLDMDYNDTVKFLTNLLPLFASLYPDQSPFNTEQPELAPWVVCTQHYTTLSVSPIEFPTASDLWAKRTLQTKGFERRYIYIASREAIPKAVIQRYSKLQAGRFDTIWNALSAHERWSDQKGSCDSDEIEDVSDSDIDDEIEEDDVRNRKRKRSTVESDISDSETDEQPVCKKARTSSGTSKRRISARLASKKTTNKGKGKLEETPVLDASASEPTAEPSVYPSSDFGDVEDIADDLTRSSPTPPHSTELEHPWQGNRIIQFQI</sequence>
<feature type="region of interest" description="Disordered" evidence="1">
    <location>
        <begin position="322"/>
        <end position="460"/>
    </location>
</feature>
<feature type="region of interest" description="Disordered" evidence="1">
    <location>
        <begin position="1"/>
        <end position="33"/>
    </location>
</feature>